<evidence type="ECO:0000256" key="1">
    <source>
        <dbReference type="ARBA" id="ARBA00004496"/>
    </source>
</evidence>
<comment type="subcellular location">
    <subcellularLocation>
        <location evidence="1 8">Cytoplasm</location>
    </subcellularLocation>
</comment>
<dbReference type="AlphaFoldDB" id="A0A8E4F0B5"/>
<dbReference type="InterPro" id="IPR053790">
    <property type="entry name" value="P5CR-like_CS"/>
</dbReference>
<evidence type="ECO:0000256" key="5">
    <source>
        <dbReference type="ARBA" id="ARBA00022650"/>
    </source>
</evidence>
<dbReference type="Pfam" id="PF03807">
    <property type="entry name" value="F420_oxidored"/>
    <property type="match status" value="1"/>
</dbReference>
<evidence type="ECO:0000313" key="14">
    <source>
        <dbReference type="EMBL" id="CAD6511621.1"/>
    </source>
</evidence>
<dbReference type="Gene3D" id="3.40.50.720">
    <property type="entry name" value="NAD(P)-binding Rossmann-like Domain"/>
    <property type="match status" value="1"/>
</dbReference>
<name>A0A8E4F0B5_9ENTR</name>
<keyword evidence="3 8" id="KW-0963">Cytoplasm</keyword>
<dbReference type="KEGG" id="ptf:PROFFT_A_05040"/>
<dbReference type="UniPathway" id="UPA00098">
    <property type="reaction ID" value="UER00361"/>
</dbReference>
<evidence type="ECO:0000256" key="6">
    <source>
        <dbReference type="ARBA" id="ARBA00022857"/>
    </source>
</evidence>
<dbReference type="PANTHER" id="PTHR11645:SF0">
    <property type="entry name" value="PYRROLINE-5-CARBOXYLATE REDUCTASE 3"/>
    <property type="match status" value="1"/>
</dbReference>
<dbReference type="InterPro" id="IPR008927">
    <property type="entry name" value="6-PGluconate_DH-like_C_sf"/>
</dbReference>
<comment type="function">
    <text evidence="8">Catalyzes the reduction of 1-pyrroline-5-carboxylate (PCA) to L-proline.</text>
</comment>
<keyword evidence="6 8" id="KW-0521">NADP</keyword>
<evidence type="ECO:0000256" key="4">
    <source>
        <dbReference type="ARBA" id="ARBA00022605"/>
    </source>
</evidence>
<evidence type="ECO:0000313" key="15">
    <source>
        <dbReference type="Proteomes" id="UP000683585"/>
    </source>
</evidence>
<evidence type="ECO:0000256" key="8">
    <source>
        <dbReference type="HAMAP-Rule" id="MF_01925"/>
    </source>
</evidence>
<dbReference type="EC" id="1.5.1.2" evidence="8 9"/>
<evidence type="ECO:0000256" key="10">
    <source>
        <dbReference type="PIRSR" id="PIRSR000193-1"/>
    </source>
</evidence>
<evidence type="ECO:0000256" key="9">
    <source>
        <dbReference type="NCBIfam" id="TIGR00112"/>
    </source>
</evidence>
<dbReference type="HAMAP" id="MF_01925">
    <property type="entry name" value="P5C_reductase"/>
    <property type="match status" value="1"/>
</dbReference>
<evidence type="ECO:0000256" key="2">
    <source>
        <dbReference type="ARBA" id="ARBA00005525"/>
    </source>
</evidence>
<dbReference type="GO" id="GO:0005737">
    <property type="term" value="C:cytoplasm"/>
    <property type="evidence" value="ECO:0007669"/>
    <property type="project" value="UniProtKB-SubCell"/>
</dbReference>
<evidence type="ECO:0000259" key="12">
    <source>
        <dbReference type="Pfam" id="PF03807"/>
    </source>
</evidence>
<evidence type="ECO:0000256" key="7">
    <source>
        <dbReference type="ARBA" id="ARBA00023002"/>
    </source>
</evidence>
<protein>
    <recommendedName>
        <fullName evidence="8 9">Pyrroline-5-carboxylate reductase</fullName>
        <shortName evidence="8">P5C reductase</shortName>
        <shortName evidence="8">P5CR</shortName>
        <ecNumber evidence="8 9">1.5.1.2</ecNumber>
    </recommendedName>
    <alternativeName>
        <fullName evidence="8">PCA reductase</fullName>
    </alternativeName>
</protein>
<feature type="domain" description="Pyrroline-5-carboxylate reductase catalytic N-terminal" evidence="12">
    <location>
        <begin position="8"/>
        <end position="103"/>
    </location>
</feature>
<dbReference type="InterPro" id="IPR036291">
    <property type="entry name" value="NAD(P)-bd_dom_sf"/>
</dbReference>
<dbReference type="PROSITE" id="PS00521">
    <property type="entry name" value="P5CR"/>
    <property type="match status" value="1"/>
</dbReference>
<feature type="binding site" evidence="10">
    <location>
        <begin position="12"/>
        <end position="17"/>
    </location>
    <ligand>
        <name>NADP(+)</name>
        <dbReference type="ChEBI" id="CHEBI:58349"/>
    </ligand>
</feature>
<comment type="pathway">
    <text evidence="8 11">Amino-acid biosynthesis; L-proline biosynthesis; L-proline from L-glutamate 5-semialdehyde: step 1/1.</text>
</comment>
<keyword evidence="4 8" id="KW-0028">Amino-acid biosynthesis</keyword>
<dbReference type="SUPFAM" id="SSF51735">
    <property type="entry name" value="NAD(P)-binding Rossmann-fold domains"/>
    <property type="match status" value="1"/>
</dbReference>
<dbReference type="Pfam" id="PF14748">
    <property type="entry name" value="P5CR_dimer"/>
    <property type="match status" value="1"/>
</dbReference>
<reference evidence="14" key="1">
    <citation type="submission" date="2020-10" db="EMBL/GenBank/DDBJ databases">
        <authorList>
            <person name="Szabo G."/>
        </authorList>
    </citation>
    <scope>NUCLEOTIDE SEQUENCE</scope>
    <source>
        <strain evidence="14">PROFFT</strain>
    </source>
</reference>
<dbReference type="PIRSF" id="PIRSF000193">
    <property type="entry name" value="Pyrrol-5-carb_rd"/>
    <property type="match status" value="1"/>
</dbReference>
<keyword evidence="15" id="KW-1185">Reference proteome</keyword>
<dbReference type="FunFam" id="1.10.3730.10:FF:000001">
    <property type="entry name" value="Pyrroline-5-carboxylate reductase"/>
    <property type="match status" value="1"/>
</dbReference>
<dbReference type="GO" id="GO:0055129">
    <property type="term" value="P:L-proline biosynthetic process"/>
    <property type="evidence" value="ECO:0007669"/>
    <property type="project" value="UniProtKB-UniRule"/>
</dbReference>
<dbReference type="FunFam" id="3.40.50.720:FF:000190">
    <property type="entry name" value="Pyrroline-5-carboxylate reductase"/>
    <property type="match status" value="1"/>
</dbReference>
<comment type="catalytic activity">
    <reaction evidence="8">
        <text>L-proline + NAD(+) = (S)-1-pyrroline-5-carboxylate + NADH + 2 H(+)</text>
        <dbReference type="Rhea" id="RHEA:14105"/>
        <dbReference type="ChEBI" id="CHEBI:15378"/>
        <dbReference type="ChEBI" id="CHEBI:17388"/>
        <dbReference type="ChEBI" id="CHEBI:57540"/>
        <dbReference type="ChEBI" id="CHEBI:57945"/>
        <dbReference type="ChEBI" id="CHEBI:60039"/>
        <dbReference type="EC" id="1.5.1.2"/>
    </reaction>
</comment>
<feature type="domain" description="Pyrroline-5-carboxylate reductase dimerisation" evidence="13">
    <location>
        <begin position="166"/>
        <end position="270"/>
    </location>
</feature>
<sequence length="273" mass="29284">MIKIADKKIGFIGCGNMGKGILKGMIESKLIPADNITVYNRSIKSRDSISQAFGNNSASSAAEIAKIADIIIVGVKPNIIRYILRAIRDLIKPSAILVSIAAGVTIKTIELALKDGCKVVRVMPNIPSLVNEGMSSITPNKHVKKEETALISKIFRSFGKAEVIPEHIIHAVIAVSSSSPAYVFMLIEAMVDIAVLAGMSKSQSYLFAAQAVVGSAKMVLETGKHLSALKDMVCSLNGTTMEAVKVLEEKEFRATVMAAMQCCIKKSNNMSIE</sequence>
<proteinExistence type="inferred from homology"/>
<evidence type="ECO:0000256" key="3">
    <source>
        <dbReference type="ARBA" id="ARBA00022490"/>
    </source>
</evidence>
<dbReference type="EMBL" id="LR890047">
    <property type="protein sequence ID" value="CAD6511621.1"/>
    <property type="molecule type" value="Genomic_DNA"/>
</dbReference>
<gene>
    <name evidence="8 14" type="primary">proC</name>
    <name evidence="14" type="ORF">PROFFT_A_05040</name>
</gene>
<evidence type="ECO:0000256" key="11">
    <source>
        <dbReference type="RuleBase" id="RU003903"/>
    </source>
</evidence>
<keyword evidence="5 8" id="KW-0641">Proline biosynthesis</keyword>
<dbReference type="SUPFAM" id="SSF48179">
    <property type="entry name" value="6-phosphogluconate dehydrogenase C-terminal domain-like"/>
    <property type="match status" value="1"/>
</dbReference>
<keyword evidence="7 8" id="KW-0560">Oxidoreductase</keyword>
<dbReference type="InterPro" id="IPR028939">
    <property type="entry name" value="P5C_Rdtase_cat_N"/>
</dbReference>
<evidence type="ECO:0000259" key="13">
    <source>
        <dbReference type="Pfam" id="PF14748"/>
    </source>
</evidence>
<dbReference type="Gene3D" id="1.10.3730.10">
    <property type="entry name" value="ProC C-terminal domain-like"/>
    <property type="match status" value="1"/>
</dbReference>
<dbReference type="NCBIfam" id="TIGR00112">
    <property type="entry name" value="proC"/>
    <property type="match status" value="1"/>
</dbReference>
<accession>A0A8E4F0B5</accession>
<dbReference type="Proteomes" id="UP000683585">
    <property type="component" value="Chromosome"/>
</dbReference>
<dbReference type="GO" id="GO:0004735">
    <property type="term" value="F:pyrroline-5-carboxylate reductase activity"/>
    <property type="evidence" value="ECO:0007669"/>
    <property type="project" value="UniProtKB-UniRule"/>
</dbReference>
<comment type="catalytic activity">
    <reaction evidence="8 11">
        <text>L-proline + NADP(+) = (S)-1-pyrroline-5-carboxylate + NADPH + 2 H(+)</text>
        <dbReference type="Rhea" id="RHEA:14109"/>
        <dbReference type="ChEBI" id="CHEBI:15378"/>
        <dbReference type="ChEBI" id="CHEBI:17388"/>
        <dbReference type="ChEBI" id="CHEBI:57783"/>
        <dbReference type="ChEBI" id="CHEBI:58349"/>
        <dbReference type="ChEBI" id="CHEBI:60039"/>
        <dbReference type="EC" id="1.5.1.2"/>
    </reaction>
</comment>
<dbReference type="InterPro" id="IPR000304">
    <property type="entry name" value="Pyrroline-COOH_reductase"/>
</dbReference>
<dbReference type="InterPro" id="IPR029036">
    <property type="entry name" value="P5CR_dimer"/>
</dbReference>
<dbReference type="PANTHER" id="PTHR11645">
    <property type="entry name" value="PYRROLINE-5-CARBOXYLATE REDUCTASE"/>
    <property type="match status" value="1"/>
</dbReference>
<comment type="similarity">
    <text evidence="2 8 11">Belongs to the pyrroline-5-carboxylate reductase family.</text>
</comment>
<organism evidence="14 15">
    <name type="scientific">Candidatus Profftia tarda</name>
    <dbReference type="NCBI Taxonomy" id="1177216"/>
    <lineage>
        <taxon>Bacteria</taxon>
        <taxon>Pseudomonadati</taxon>
        <taxon>Pseudomonadota</taxon>
        <taxon>Gammaproteobacteria</taxon>
        <taxon>Enterobacterales</taxon>
        <taxon>Enterobacteriaceae</taxon>
        <taxon>Candidatus Profftia</taxon>
    </lineage>
</organism>